<feature type="compositionally biased region" description="Gly residues" evidence="11">
    <location>
        <begin position="1"/>
        <end position="13"/>
    </location>
</feature>
<dbReference type="SUPFAM" id="SSF52540">
    <property type="entry name" value="P-loop containing nucleoside triphosphate hydrolases"/>
    <property type="match status" value="1"/>
</dbReference>
<dbReference type="PROSITE" id="PS00211">
    <property type="entry name" value="ABC_TRANSPORTER_1"/>
    <property type="match status" value="1"/>
</dbReference>
<dbReference type="SMART" id="SM00382">
    <property type="entry name" value="AAA"/>
    <property type="match status" value="1"/>
</dbReference>
<dbReference type="RefSeq" id="WP_194675447.1">
    <property type="nucleotide sequence ID" value="NZ_JADKRP010000001.1"/>
</dbReference>
<feature type="region of interest" description="Disordered" evidence="11">
    <location>
        <begin position="1"/>
        <end position="31"/>
    </location>
</feature>
<evidence type="ECO:0000313" key="16">
    <source>
        <dbReference type="Proteomes" id="UP000634579"/>
    </source>
</evidence>
<dbReference type="PROSITE" id="PS50893">
    <property type="entry name" value="ABC_TRANSPORTER_2"/>
    <property type="match status" value="1"/>
</dbReference>
<feature type="domain" description="ABC transmembrane type-1" evidence="14">
    <location>
        <begin position="57"/>
        <end position="346"/>
    </location>
</feature>
<dbReference type="InterPro" id="IPR011527">
    <property type="entry name" value="ABC1_TM_dom"/>
</dbReference>
<feature type="transmembrane region" description="Helical" evidence="12">
    <location>
        <begin position="55"/>
        <end position="76"/>
    </location>
</feature>
<gene>
    <name evidence="15" type="ORF">ITJ42_04535</name>
</gene>
<name>A0A8I0S7J6_9MICO</name>
<dbReference type="SUPFAM" id="SSF90123">
    <property type="entry name" value="ABC transporter transmembrane region"/>
    <property type="match status" value="1"/>
</dbReference>
<dbReference type="PANTHER" id="PTHR43394">
    <property type="entry name" value="ATP-DEPENDENT PERMEASE MDL1, MITOCHONDRIAL"/>
    <property type="match status" value="1"/>
</dbReference>
<dbReference type="Pfam" id="PF00664">
    <property type="entry name" value="ABC_membrane"/>
    <property type="match status" value="1"/>
</dbReference>
<protein>
    <recommendedName>
        <fullName evidence="10">Fatty acid ABC transporter ATP-binding/permease protein</fullName>
    </recommendedName>
</protein>
<dbReference type="FunFam" id="3.40.50.300:FF:000287">
    <property type="entry name" value="Multidrug ABC transporter ATP-binding protein"/>
    <property type="match status" value="1"/>
</dbReference>
<dbReference type="InterPro" id="IPR003439">
    <property type="entry name" value="ABC_transporter-like_ATP-bd"/>
</dbReference>
<dbReference type="InterPro" id="IPR027417">
    <property type="entry name" value="P-loop_NTPase"/>
</dbReference>
<dbReference type="GO" id="GO:0016887">
    <property type="term" value="F:ATP hydrolysis activity"/>
    <property type="evidence" value="ECO:0007669"/>
    <property type="project" value="InterPro"/>
</dbReference>
<evidence type="ECO:0000256" key="8">
    <source>
        <dbReference type="ARBA" id="ARBA00055053"/>
    </source>
</evidence>
<dbReference type="PROSITE" id="PS50929">
    <property type="entry name" value="ABC_TM1F"/>
    <property type="match status" value="1"/>
</dbReference>
<keyword evidence="7 12" id="KW-0472">Membrane</keyword>
<dbReference type="Gene3D" id="1.20.1560.10">
    <property type="entry name" value="ABC transporter type 1, transmembrane domain"/>
    <property type="match status" value="1"/>
</dbReference>
<dbReference type="InterPro" id="IPR017871">
    <property type="entry name" value="ABC_transporter-like_CS"/>
</dbReference>
<dbReference type="AlphaFoldDB" id="A0A8I0S7J6"/>
<evidence type="ECO:0000259" key="13">
    <source>
        <dbReference type="PROSITE" id="PS50893"/>
    </source>
</evidence>
<dbReference type="GO" id="GO:0015421">
    <property type="term" value="F:ABC-type oligopeptide transporter activity"/>
    <property type="evidence" value="ECO:0007669"/>
    <property type="project" value="TreeGrafter"/>
</dbReference>
<evidence type="ECO:0000256" key="10">
    <source>
        <dbReference type="ARBA" id="ARBA00071747"/>
    </source>
</evidence>
<organism evidence="15 16">
    <name type="scientific">Clavibacter phaseoli</name>
    <dbReference type="NCBI Taxonomy" id="1734031"/>
    <lineage>
        <taxon>Bacteria</taxon>
        <taxon>Bacillati</taxon>
        <taxon>Actinomycetota</taxon>
        <taxon>Actinomycetes</taxon>
        <taxon>Micrococcales</taxon>
        <taxon>Microbacteriaceae</taxon>
        <taxon>Clavibacter</taxon>
    </lineage>
</organism>
<keyword evidence="3 12" id="KW-0812">Transmembrane</keyword>
<dbReference type="GO" id="GO:0090374">
    <property type="term" value="P:oligopeptide export from mitochondrion"/>
    <property type="evidence" value="ECO:0007669"/>
    <property type="project" value="TreeGrafter"/>
</dbReference>
<dbReference type="InterPro" id="IPR036640">
    <property type="entry name" value="ABC1_TM_sf"/>
</dbReference>
<feature type="transmembrane region" description="Helical" evidence="12">
    <location>
        <begin position="285"/>
        <end position="309"/>
    </location>
</feature>
<dbReference type="CDD" id="cd18550">
    <property type="entry name" value="ABC_6TM_exporter_like"/>
    <property type="match status" value="1"/>
</dbReference>
<keyword evidence="5 15" id="KW-0067">ATP-binding</keyword>
<evidence type="ECO:0000256" key="12">
    <source>
        <dbReference type="SAM" id="Phobius"/>
    </source>
</evidence>
<evidence type="ECO:0000256" key="7">
    <source>
        <dbReference type="ARBA" id="ARBA00023136"/>
    </source>
</evidence>
<evidence type="ECO:0000256" key="4">
    <source>
        <dbReference type="ARBA" id="ARBA00022741"/>
    </source>
</evidence>
<feature type="domain" description="ABC transporter" evidence="13">
    <location>
        <begin position="382"/>
        <end position="620"/>
    </location>
</feature>
<reference evidence="15 16" key="1">
    <citation type="submission" date="2020-10" db="EMBL/GenBank/DDBJ databases">
        <title>Draft genome sequences of plant-associated actinobacteria.</title>
        <authorList>
            <person name="Tarlachkov S.V."/>
            <person name="Starodumova I.P."/>
            <person name="Dorofeeva L.V."/>
            <person name="Prisyazhnaya N.V."/>
            <person name="Roubtsova T.V."/>
            <person name="Chizhov V.N."/>
            <person name="Nadler S.A."/>
            <person name="Subbotin S.A."/>
            <person name="Evtushenko L.I."/>
        </authorList>
    </citation>
    <scope>NUCLEOTIDE SEQUENCE [LARGE SCALE GENOMIC DNA]</scope>
    <source>
        <strain evidence="15 16">VKM Ac-2886</strain>
    </source>
</reference>
<comment type="caution">
    <text evidence="15">The sequence shown here is derived from an EMBL/GenBank/DDBJ whole genome shotgun (WGS) entry which is preliminary data.</text>
</comment>
<evidence type="ECO:0000256" key="1">
    <source>
        <dbReference type="ARBA" id="ARBA00004651"/>
    </source>
</evidence>
<dbReference type="Pfam" id="PF00005">
    <property type="entry name" value="ABC_tran"/>
    <property type="match status" value="1"/>
</dbReference>
<evidence type="ECO:0000256" key="5">
    <source>
        <dbReference type="ARBA" id="ARBA00022840"/>
    </source>
</evidence>
<dbReference type="Gene3D" id="3.40.50.300">
    <property type="entry name" value="P-loop containing nucleotide triphosphate hydrolases"/>
    <property type="match status" value="1"/>
</dbReference>
<dbReference type="Proteomes" id="UP000634579">
    <property type="component" value="Unassembled WGS sequence"/>
</dbReference>
<comment type="subcellular location">
    <subcellularLocation>
        <location evidence="1">Cell membrane</location>
        <topology evidence="1">Multi-pass membrane protein</topology>
    </subcellularLocation>
</comment>
<sequence>MGDIAAGGGMRGGGGRRGRVSAADAEAQRRANAEAPRVENLLGRIAELFRPHRRALVLTIVLLLVGAGLTVVPPLLTQQAFDRGLFPPTGGPDIPVLVELVGIMIAIWVAGAGLGVLQTYLTATVGNRVMGSMRVDLFRHLQSMELGFFTRTKTGVIQSRLQNDVGGVAAVLTNTVSSVLGNTVTVIAALVAMLVLNWQLTLVAVVLMPVLVIAQRRVGQVRARIASKTQESLSDMTAITQETLSVSGILLSKSFNRQAAETERYEAENRTQIRLQVSQQMSGQWFFALVQIFLSIIPAIVYVVAGFLITGGVSVTAGTIVAFTTVQARLMWPLIGLMRVALDLQTSGALFARIFEYLDLEPAIRDRHDARQVSAGPALGRVAFEDVRFSYPDTRPGERPTLDGMSFAIEPGQFAAFVGPSGAGKTTVSYLIPRFHDVTGGRVLFSGEDVRDLEQESLLENIGIVSQETYLFHATIGENLRYARPGATQEQIEQAARAANIHQTIESFPDGYETLVGERGYRLSGGEKQRIAIARVLLKDPAVLILDEATSALDAISERVVQQALDTASRGRTTIAIAHRLSTVVDADVIFVVVAGRIVEQGTHVELLARGGEYARLYSDQRTAAA</sequence>
<dbReference type="EMBL" id="JADKRP010000001">
    <property type="protein sequence ID" value="MBF4630473.1"/>
    <property type="molecule type" value="Genomic_DNA"/>
</dbReference>
<keyword evidence="16" id="KW-1185">Reference proteome</keyword>
<evidence type="ECO:0000256" key="2">
    <source>
        <dbReference type="ARBA" id="ARBA00022448"/>
    </source>
</evidence>
<dbReference type="InterPro" id="IPR003593">
    <property type="entry name" value="AAA+_ATPase"/>
</dbReference>
<keyword evidence="2" id="KW-0813">Transport</keyword>
<evidence type="ECO:0000259" key="14">
    <source>
        <dbReference type="PROSITE" id="PS50929"/>
    </source>
</evidence>
<dbReference type="GO" id="GO:0005524">
    <property type="term" value="F:ATP binding"/>
    <property type="evidence" value="ECO:0007669"/>
    <property type="project" value="UniProtKB-KW"/>
</dbReference>
<keyword evidence="6 12" id="KW-1133">Transmembrane helix</keyword>
<accession>A0A8I0S7J6</accession>
<dbReference type="GO" id="GO:0005886">
    <property type="term" value="C:plasma membrane"/>
    <property type="evidence" value="ECO:0007669"/>
    <property type="project" value="UniProtKB-SubCell"/>
</dbReference>
<dbReference type="InterPro" id="IPR039421">
    <property type="entry name" value="Type_1_exporter"/>
</dbReference>
<evidence type="ECO:0000313" key="15">
    <source>
        <dbReference type="EMBL" id="MBF4630473.1"/>
    </source>
</evidence>
<evidence type="ECO:0000256" key="11">
    <source>
        <dbReference type="SAM" id="MobiDB-lite"/>
    </source>
</evidence>
<evidence type="ECO:0000256" key="3">
    <source>
        <dbReference type="ARBA" id="ARBA00022692"/>
    </source>
</evidence>
<evidence type="ECO:0000256" key="6">
    <source>
        <dbReference type="ARBA" id="ARBA00022989"/>
    </source>
</evidence>
<keyword evidence="4" id="KW-0547">Nucleotide-binding</keyword>
<feature type="transmembrane region" description="Helical" evidence="12">
    <location>
        <begin position="168"/>
        <end position="190"/>
    </location>
</feature>
<feature type="transmembrane region" description="Helical" evidence="12">
    <location>
        <begin position="96"/>
        <end position="123"/>
    </location>
</feature>
<proteinExistence type="inferred from homology"/>
<evidence type="ECO:0000256" key="9">
    <source>
        <dbReference type="ARBA" id="ARBA00061644"/>
    </source>
</evidence>
<dbReference type="PANTHER" id="PTHR43394:SF1">
    <property type="entry name" value="ATP-BINDING CASSETTE SUB-FAMILY B MEMBER 10, MITOCHONDRIAL"/>
    <property type="match status" value="1"/>
</dbReference>
<comment type="function">
    <text evidence="8">ABC transporter involved in fatty acid import. Transmembrane domains (TMD) form a pore in the membrane and the ATP-binding domain (NBD) is responsible for energy generation.</text>
</comment>
<comment type="similarity">
    <text evidence="9">Belongs to the ABC transporter superfamily. Lipid exporter (TC 3.A.1.106) family.</text>
</comment>
<feature type="transmembrane region" description="Helical" evidence="12">
    <location>
        <begin position="196"/>
        <end position="214"/>
    </location>
</feature>